<evidence type="ECO:0000313" key="3">
    <source>
        <dbReference type="Proteomes" id="UP000051451"/>
    </source>
</evidence>
<reference evidence="2 3" key="1">
    <citation type="journal article" date="2015" name="Genome Announc.">
        <title>Expanding the biotechnology potential of lactobacilli through comparative genomics of 213 strains and associated genera.</title>
        <authorList>
            <person name="Sun Z."/>
            <person name="Harris H.M."/>
            <person name="McCann A."/>
            <person name="Guo C."/>
            <person name="Argimon S."/>
            <person name="Zhang W."/>
            <person name="Yang X."/>
            <person name="Jeffery I.B."/>
            <person name="Cooney J.C."/>
            <person name="Kagawa T.F."/>
            <person name="Liu W."/>
            <person name="Song Y."/>
            <person name="Salvetti E."/>
            <person name="Wrobel A."/>
            <person name="Rasinkangas P."/>
            <person name="Parkhill J."/>
            <person name="Rea M.C."/>
            <person name="O'Sullivan O."/>
            <person name="Ritari J."/>
            <person name="Douillard F.P."/>
            <person name="Paul Ross R."/>
            <person name="Yang R."/>
            <person name="Briner A.E."/>
            <person name="Felis G.E."/>
            <person name="de Vos W.M."/>
            <person name="Barrangou R."/>
            <person name="Klaenhammer T.R."/>
            <person name="Caufield P.W."/>
            <person name="Cui Y."/>
            <person name="Zhang H."/>
            <person name="O'Toole P.W."/>
        </authorList>
    </citation>
    <scope>NUCLEOTIDE SEQUENCE [LARGE SCALE GENOMIC DNA]</scope>
    <source>
        <strain evidence="2 3">DSM 18630</strain>
    </source>
</reference>
<evidence type="ECO:0000313" key="2">
    <source>
        <dbReference type="EMBL" id="KRM06951.1"/>
    </source>
</evidence>
<evidence type="ECO:0000256" key="1">
    <source>
        <dbReference type="SAM" id="Phobius"/>
    </source>
</evidence>
<proteinExistence type="predicted"/>
<dbReference type="GeneID" id="98318318"/>
<accession>A0A0R1VMQ3</accession>
<comment type="caution">
    <text evidence="2">The sequence shown here is derived from an EMBL/GenBank/DDBJ whole genome shotgun (WGS) entry which is preliminary data.</text>
</comment>
<keyword evidence="1" id="KW-0472">Membrane</keyword>
<dbReference type="EMBL" id="AZGB01000009">
    <property type="protein sequence ID" value="KRM06951.1"/>
    <property type="molecule type" value="Genomic_DNA"/>
</dbReference>
<organism evidence="2 3">
    <name type="scientific">Liquorilactobacillus ghanensis DSM 18630</name>
    <dbReference type="NCBI Taxonomy" id="1423750"/>
    <lineage>
        <taxon>Bacteria</taxon>
        <taxon>Bacillati</taxon>
        <taxon>Bacillota</taxon>
        <taxon>Bacilli</taxon>
        <taxon>Lactobacillales</taxon>
        <taxon>Lactobacillaceae</taxon>
        <taxon>Liquorilactobacillus</taxon>
    </lineage>
</organism>
<sequence>MLSRQSKAPAFVMSEAIIGTCLFCLGLVFFLEQNRFLDNQTRQTTLKIEESQKIVNLSYQLIVEDNHQLSAKEQKLLNQMVK</sequence>
<feature type="transmembrane region" description="Helical" evidence="1">
    <location>
        <begin position="12"/>
        <end position="31"/>
    </location>
</feature>
<gene>
    <name evidence="2" type="ORF">FC89_GL000260</name>
</gene>
<dbReference type="AlphaFoldDB" id="A0A0R1VMQ3"/>
<dbReference type="Proteomes" id="UP000051451">
    <property type="component" value="Unassembled WGS sequence"/>
</dbReference>
<dbReference type="PATRIC" id="fig|1423750.3.peg.264"/>
<keyword evidence="1" id="KW-0812">Transmembrane</keyword>
<dbReference type="OrthoDB" id="9956301at2"/>
<dbReference type="RefSeq" id="WP_057871059.1">
    <property type="nucleotide sequence ID" value="NZ_AZGB01000009.1"/>
</dbReference>
<name>A0A0R1VMQ3_9LACO</name>
<protein>
    <submittedName>
        <fullName evidence="2">Uncharacterized protein</fullName>
    </submittedName>
</protein>
<keyword evidence="3" id="KW-1185">Reference proteome</keyword>
<keyword evidence="1" id="KW-1133">Transmembrane helix</keyword>
<dbReference type="STRING" id="1423750.FC89_GL000260"/>